<reference evidence="2 3" key="1">
    <citation type="submission" date="2015-01" db="EMBL/GenBank/DDBJ databases">
        <title>The Genome Sequence of Exophiala xenobiotica CBS118157.</title>
        <authorList>
            <consortium name="The Broad Institute Genomics Platform"/>
            <person name="Cuomo C."/>
            <person name="de Hoog S."/>
            <person name="Gorbushina A."/>
            <person name="Stielow B."/>
            <person name="Teixiera M."/>
            <person name="Abouelleil A."/>
            <person name="Chapman S.B."/>
            <person name="Priest M."/>
            <person name="Young S.K."/>
            <person name="Wortman J."/>
            <person name="Nusbaum C."/>
            <person name="Birren B."/>
        </authorList>
    </citation>
    <scope>NUCLEOTIDE SEQUENCE [LARGE SCALE GENOMIC DNA]</scope>
    <source>
        <strain evidence="2 3">CBS 118157</strain>
    </source>
</reference>
<organism evidence="2 3">
    <name type="scientific">Exophiala xenobiotica</name>
    <dbReference type="NCBI Taxonomy" id="348802"/>
    <lineage>
        <taxon>Eukaryota</taxon>
        <taxon>Fungi</taxon>
        <taxon>Dikarya</taxon>
        <taxon>Ascomycota</taxon>
        <taxon>Pezizomycotina</taxon>
        <taxon>Eurotiomycetes</taxon>
        <taxon>Chaetothyriomycetidae</taxon>
        <taxon>Chaetothyriales</taxon>
        <taxon>Herpotrichiellaceae</taxon>
        <taxon>Exophiala</taxon>
    </lineage>
</organism>
<name>A0A0D2DDB2_9EURO</name>
<feature type="compositionally biased region" description="Low complexity" evidence="1">
    <location>
        <begin position="37"/>
        <end position="54"/>
    </location>
</feature>
<dbReference type="AlphaFoldDB" id="A0A0D2DDB2"/>
<protein>
    <submittedName>
        <fullName evidence="2">Uncharacterized protein</fullName>
    </submittedName>
</protein>
<dbReference type="Proteomes" id="UP000054342">
    <property type="component" value="Unassembled WGS sequence"/>
</dbReference>
<evidence type="ECO:0000256" key="1">
    <source>
        <dbReference type="SAM" id="MobiDB-lite"/>
    </source>
</evidence>
<sequence length="268" mass="29961">MELSEAHSSRKEKKGLRRIWKRINNIFRKKPIPPTSTPTAPTTTTSQSAPKSKAVQVPEATVPAAQQPSVTENEPIEVDSMQEDTPLPTDANAQPTQQTPREPSNDQDMQFWKAKAIFARYNIELTEADWGMRPKGPCERVSKPIRQRVRYTCHNCSTTFGYDKVCNGCQHRRCTRCSRYPPRKDRSRTTKAPVAPSAAETAVEAHGNSVEGACHECQTGFELGTQECPNCHHQICDRCIQETTITIDEPQRRADEQAAPGNQSTTVS</sequence>
<gene>
    <name evidence="2" type="ORF">PV05_00531</name>
</gene>
<evidence type="ECO:0000313" key="2">
    <source>
        <dbReference type="EMBL" id="KIW60302.1"/>
    </source>
</evidence>
<dbReference type="EMBL" id="KN847317">
    <property type="protein sequence ID" value="KIW60302.1"/>
    <property type="molecule type" value="Genomic_DNA"/>
</dbReference>
<dbReference type="HOGENOM" id="CLU_047721_2_0_1"/>
<dbReference type="GeneID" id="25322439"/>
<keyword evidence="3" id="KW-1185">Reference proteome</keyword>
<feature type="compositionally biased region" description="Polar residues" evidence="1">
    <location>
        <begin position="91"/>
        <end position="107"/>
    </location>
</feature>
<proteinExistence type="predicted"/>
<feature type="region of interest" description="Disordered" evidence="1">
    <location>
        <begin position="1"/>
        <end position="107"/>
    </location>
</feature>
<dbReference type="OrthoDB" id="4119745at2759"/>
<feature type="compositionally biased region" description="Basic residues" evidence="1">
    <location>
        <begin position="10"/>
        <end position="31"/>
    </location>
</feature>
<evidence type="ECO:0000313" key="3">
    <source>
        <dbReference type="Proteomes" id="UP000054342"/>
    </source>
</evidence>
<accession>A0A0D2DDB2</accession>
<dbReference type="RefSeq" id="XP_013320886.1">
    <property type="nucleotide sequence ID" value="XM_013465432.1"/>
</dbReference>